<keyword evidence="5 8" id="KW-0808">Transferase</keyword>
<dbReference type="AlphaFoldDB" id="A0A2S9QAK7"/>
<evidence type="ECO:0000256" key="1">
    <source>
        <dbReference type="ARBA" id="ARBA00002869"/>
    </source>
</evidence>
<dbReference type="EMBL" id="PUEJ01000006">
    <property type="protein sequence ID" value="PRH86379.1"/>
    <property type="molecule type" value="Genomic_DNA"/>
</dbReference>
<dbReference type="Pfam" id="PF01379">
    <property type="entry name" value="Porphobil_deam"/>
    <property type="match status" value="1"/>
</dbReference>
<dbReference type="InterPro" id="IPR022419">
    <property type="entry name" value="Porphobilin_deaminase_cofac_BS"/>
</dbReference>
<evidence type="ECO:0000256" key="4">
    <source>
        <dbReference type="ARBA" id="ARBA00011245"/>
    </source>
</evidence>
<evidence type="ECO:0000313" key="11">
    <source>
        <dbReference type="EMBL" id="PRH86379.1"/>
    </source>
</evidence>
<dbReference type="Pfam" id="PF03900">
    <property type="entry name" value="Porphobil_deamC"/>
    <property type="match status" value="1"/>
</dbReference>
<dbReference type="SUPFAM" id="SSF53850">
    <property type="entry name" value="Periplasmic binding protein-like II"/>
    <property type="match status" value="1"/>
</dbReference>
<dbReference type="GO" id="GO:0006782">
    <property type="term" value="P:protoporphyrinogen IX biosynthetic process"/>
    <property type="evidence" value="ECO:0007669"/>
    <property type="project" value="UniProtKB-UniRule"/>
</dbReference>
<dbReference type="EC" id="2.5.1.61" evidence="8"/>
<evidence type="ECO:0000313" key="12">
    <source>
        <dbReference type="Proteomes" id="UP000237682"/>
    </source>
</evidence>
<organism evidence="11 12">
    <name type="scientific">Labrys okinawensis</name>
    <dbReference type="NCBI Taxonomy" id="346911"/>
    <lineage>
        <taxon>Bacteria</taxon>
        <taxon>Pseudomonadati</taxon>
        <taxon>Pseudomonadota</taxon>
        <taxon>Alphaproteobacteria</taxon>
        <taxon>Hyphomicrobiales</taxon>
        <taxon>Xanthobacteraceae</taxon>
        <taxon>Labrys</taxon>
    </lineage>
</organism>
<dbReference type="PIRSF" id="PIRSF001438">
    <property type="entry name" value="4pyrrol_synth_OHMeBilane_synth"/>
    <property type="match status" value="1"/>
</dbReference>
<evidence type="ECO:0000256" key="3">
    <source>
        <dbReference type="ARBA" id="ARBA00005638"/>
    </source>
</evidence>
<comment type="miscellaneous">
    <text evidence="8">The porphobilinogen subunits are added to the dipyrromethane group.</text>
</comment>
<dbReference type="PANTHER" id="PTHR11557:SF0">
    <property type="entry name" value="PORPHOBILINOGEN DEAMINASE"/>
    <property type="match status" value="1"/>
</dbReference>
<feature type="domain" description="Porphobilinogen deaminase N-terminal" evidence="9">
    <location>
        <begin position="6"/>
        <end position="215"/>
    </location>
</feature>
<accession>A0A2S9QAK7</accession>
<dbReference type="UniPathway" id="UPA00251">
    <property type="reaction ID" value="UER00319"/>
</dbReference>
<evidence type="ECO:0000259" key="10">
    <source>
        <dbReference type="Pfam" id="PF03900"/>
    </source>
</evidence>
<dbReference type="InterPro" id="IPR000860">
    <property type="entry name" value="HemC"/>
</dbReference>
<dbReference type="SUPFAM" id="SSF54782">
    <property type="entry name" value="Porphobilinogen deaminase (hydroxymethylbilane synthase), C-terminal domain"/>
    <property type="match status" value="1"/>
</dbReference>
<feature type="domain" description="Porphobilinogen deaminase C-terminal" evidence="10">
    <location>
        <begin position="228"/>
        <end position="297"/>
    </location>
</feature>
<comment type="pathway">
    <text evidence="2">Porphyrin-containing compound metabolism; protoporphyrin-IX biosynthesis; coproporphyrinogen-III from 5-aminolevulinate: step 2/4.</text>
</comment>
<evidence type="ECO:0000256" key="7">
    <source>
        <dbReference type="ARBA" id="ARBA00048169"/>
    </source>
</evidence>
<dbReference type="OrthoDB" id="9810298at2"/>
<comment type="caution">
    <text evidence="11">The sequence shown here is derived from an EMBL/GenBank/DDBJ whole genome shotgun (WGS) entry which is preliminary data.</text>
</comment>
<dbReference type="GO" id="GO:0005737">
    <property type="term" value="C:cytoplasm"/>
    <property type="evidence" value="ECO:0007669"/>
    <property type="project" value="UniProtKB-UniRule"/>
</dbReference>
<sequence>MVSILLRLGTRGSPLALAQARQTQALLAGLLEIAPERIEIRVIKTSGDMIRDRPLSEVGGKGLFTKEIERALEDGEVDIGVHSCKDMPTVLPDGLVLAGFLEREDVRDALIAPGIASFAELPQGAVVGTAALRRQAQVKHLRPDLKTVLFRGNVETRLRKLAEGQADATLLAVAGLKRLGLLAHASAILSEEDFLPAVGQGAICLETRADDGETNRHVAGIDHRDTHLAVALERAFLTVLDGSCRTPIAGHALVEGDAIRFRGLILKPDGSEVHEARRSGGVEEAEALGRSAGEELRARGGEGFFAS</sequence>
<dbReference type="Gene3D" id="3.40.190.10">
    <property type="entry name" value="Periplasmic binding protein-like II"/>
    <property type="match status" value="2"/>
</dbReference>
<evidence type="ECO:0000256" key="5">
    <source>
        <dbReference type="ARBA" id="ARBA00022679"/>
    </source>
</evidence>
<evidence type="ECO:0000256" key="2">
    <source>
        <dbReference type="ARBA" id="ARBA00004735"/>
    </source>
</evidence>
<comment type="function">
    <text evidence="1 8">Tetrapolymerization of the monopyrrole PBG into the hydroxymethylbilane pre-uroporphyrinogen in several discrete steps.</text>
</comment>
<name>A0A2S9QAK7_9HYPH</name>
<keyword evidence="12" id="KW-1185">Reference proteome</keyword>
<keyword evidence="6 8" id="KW-0627">Porphyrin biosynthesis</keyword>
<reference evidence="11 12" key="1">
    <citation type="submission" date="2018-02" db="EMBL/GenBank/DDBJ databases">
        <title>Whole genome sequencing of endophytic bacterium.</title>
        <authorList>
            <person name="Eedara R."/>
            <person name="Podile A.R."/>
        </authorList>
    </citation>
    <scope>NUCLEOTIDE SEQUENCE [LARGE SCALE GENOMIC DNA]</scope>
    <source>
        <strain evidence="11 12">RP1T</strain>
    </source>
</reference>
<feature type="modified residue" description="S-(dipyrrolylmethanemethyl)cysteine" evidence="8">
    <location>
        <position position="244"/>
    </location>
</feature>
<dbReference type="InterPro" id="IPR022418">
    <property type="entry name" value="Porphobilinogen_deaminase_C"/>
</dbReference>
<proteinExistence type="inferred from homology"/>
<protein>
    <recommendedName>
        <fullName evidence="8">Porphobilinogen deaminase</fullName>
        <shortName evidence="8">PBG</shortName>
        <ecNumber evidence="8">2.5.1.61</ecNumber>
    </recommendedName>
    <alternativeName>
        <fullName evidence="8">Hydroxymethylbilane synthase</fullName>
        <shortName evidence="8">HMBS</shortName>
    </alternativeName>
    <alternativeName>
        <fullName evidence="8">Pre-uroporphyrinogen synthase</fullName>
    </alternativeName>
</protein>
<dbReference type="HAMAP" id="MF_00260">
    <property type="entry name" value="Porphobil_deam"/>
    <property type="match status" value="1"/>
</dbReference>
<dbReference type="GO" id="GO:0004418">
    <property type="term" value="F:hydroxymethylbilane synthase activity"/>
    <property type="evidence" value="ECO:0007669"/>
    <property type="project" value="UniProtKB-UniRule"/>
</dbReference>
<dbReference type="FunFam" id="3.40.190.10:FF:000005">
    <property type="entry name" value="Porphobilinogen deaminase"/>
    <property type="match status" value="1"/>
</dbReference>
<comment type="catalytic activity">
    <reaction evidence="7 8">
        <text>4 porphobilinogen + H2O = hydroxymethylbilane + 4 NH4(+)</text>
        <dbReference type="Rhea" id="RHEA:13185"/>
        <dbReference type="ChEBI" id="CHEBI:15377"/>
        <dbReference type="ChEBI" id="CHEBI:28938"/>
        <dbReference type="ChEBI" id="CHEBI:57845"/>
        <dbReference type="ChEBI" id="CHEBI:58126"/>
        <dbReference type="EC" id="2.5.1.61"/>
    </reaction>
</comment>
<dbReference type="Gene3D" id="3.30.160.40">
    <property type="entry name" value="Porphobilinogen deaminase, C-terminal domain"/>
    <property type="match status" value="1"/>
</dbReference>
<comment type="similarity">
    <text evidence="3 8">Belongs to the HMBS family.</text>
</comment>
<gene>
    <name evidence="8" type="primary">hemC</name>
    <name evidence="11" type="ORF">C5L14_18845</name>
</gene>
<evidence type="ECO:0000256" key="6">
    <source>
        <dbReference type="ARBA" id="ARBA00023244"/>
    </source>
</evidence>
<dbReference type="RefSeq" id="WP_105863671.1">
    <property type="nucleotide sequence ID" value="NZ_PUEJ01000006.1"/>
</dbReference>
<dbReference type="PANTHER" id="PTHR11557">
    <property type="entry name" value="PORPHOBILINOGEN DEAMINASE"/>
    <property type="match status" value="1"/>
</dbReference>
<dbReference type="InterPro" id="IPR036803">
    <property type="entry name" value="Porphobilinogen_deaminase_C_sf"/>
</dbReference>
<dbReference type="Proteomes" id="UP000237682">
    <property type="component" value="Unassembled WGS sequence"/>
</dbReference>
<dbReference type="InterPro" id="IPR022417">
    <property type="entry name" value="Porphobilin_deaminase_N"/>
</dbReference>
<comment type="subunit">
    <text evidence="4 8">Monomer.</text>
</comment>
<dbReference type="NCBIfam" id="TIGR00212">
    <property type="entry name" value="hemC"/>
    <property type="match status" value="1"/>
</dbReference>
<evidence type="ECO:0000256" key="8">
    <source>
        <dbReference type="HAMAP-Rule" id="MF_00260"/>
    </source>
</evidence>
<evidence type="ECO:0000259" key="9">
    <source>
        <dbReference type="Pfam" id="PF01379"/>
    </source>
</evidence>
<dbReference type="PRINTS" id="PR00151">
    <property type="entry name" value="PORPHBDMNASE"/>
</dbReference>
<comment type="cofactor">
    <cofactor evidence="8">
        <name>dipyrromethane</name>
        <dbReference type="ChEBI" id="CHEBI:60342"/>
    </cofactor>
    <text evidence="8">Binds 1 dipyrromethane group covalently.</text>
</comment>
<dbReference type="PROSITE" id="PS00533">
    <property type="entry name" value="PORPHOBILINOGEN_DEAM"/>
    <property type="match status" value="1"/>
</dbReference>